<accession>A0A7W9ZUC2</accession>
<evidence type="ECO:0000313" key="1">
    <source>
        <dbReference type="EMBL" id="MBB6222996.1"/>
    </source>
</evidence>
<proteinExistence type="predicted"/>
<sequence length="48" mass="5300">MDDADEAAVFAEGAERMHRFVGIVKASPGEIRGFGRDDHLVEALIRFP</sequence>
<protein>
    <submittedName>
        <fullName evidence="1">Uncharacterized protein</fullName>
    </submittedName>
</protein>
<reference evidence="1 2" key="1">
    <citation type="submission" date="2020-08" db="EMBL/GenBank/DDBJ databases">
        <title>Genomic Encyclopedia of Type Strains, Phase IV (KMG-V): Genome sequencing to study the core and pangenomes of soil and plant-associated prokaryotes.</title>
        <authorList>
            <person name="Whitman W."/>
        </authorList>
    </citation>
    <scope>NUCLEOTIDE SEQUENCE [LARGE SCALE GENOMIC DNA]</scope>
    <source>
        <strain evidence="1 2">SEMIA 4011</strain>
    </source>
</reference>
<organism evidence="1 2">
    <name type="scientific">Rhizobium leguminosarum</name>
    <dbReference type="NCBI Taxonomy" id="384"/>
    <lineage>
        <taxon>Bacteria</taxon>
        <taxon>Pseudomonadati</taxon>
        <taxon>Pseudomonadota</taxon>
        <taxon>Alphaproteobacteria</taxon>
        <taxon>Hyphomicrobiales</taxon>
        <taxon>Rhizobiaceae</taxon>
        <taxon>Rhizobium/Agrobacterium group</taxon>
        <taxon>Rhizobium</taxon>
    </lineage>
</organism>
<dbReference type="AlphaFoldDB" id="A0A7W9ZUC2"/>
<dbReference type="Proteomes" id="UP000517187">
    <property type="component" value="Unassembled WGS sequence"/>
</dbReference>
<name>A0A7W9ZUC2_RHILE</name>
<dbReference type="EMBL" id="JACIIJ010000009">
    <property type="protein sequence ID" value="MBB6222996.1"/>
    <property type="molecule type" value="Genomic_DNA"/>
</dbReference>
<comment type="caution">
    <text evidence="1">The sequence shown here is derived from an EMBL/GenBank/DDBJ whole genome shotgun (WGS) entry which is preliminary data.</text>
</comment>
<gene>
    <name evidence="1" type="ORF">GGE66_003982</name>
</gene>
<evidence type="ECO:0000313" key="2">
    <source>
        <dbReference type="Proteomes" id="UP000517187"/>
    </source>
</evidence>